<reference evidence="1" key="1">
    <citation type="submission" date="2014-11" db="EMBL/GenBank/DDBJ databases">
        <authorList>
            <person name="Amaro Gonzalez C."/>
        </authorList>
    </citation>
    <scope>NUCLEOTIDE SEQUENCE</scope>
</reference>
<evidence type="ECO:0000313" key="1">
    <source>
        <dbReference type="EMBL" id="JAH16168.1"/>
    </source>
</evidence>
<dbReference type="AlphaFoldDB" id="A0A0E9QJ97"/>
<protein>
    <submittedName>
        <fullName evidence="1">Uncharacterized protein</fullName>
    </submittedName>
</protein>
<proteinExistence type="predicted"/>
<accession>A0A0E9QJ97</accession>
<dbReference type="EMBL" id="GBXM01092409">
    <property type="protein sequence ID" value="JAH16168.1"/>
    <property type="molecule type" value="Transcribed_RNA"/>
</dbReference>
<name>A0A0E9QJ97_ANGAN</name>
<reference evidence="1" key="2">
    <citation type="journal article" date="2015" name="Fish Shellfish Immunol.">
        <title>Early steps in the European eel (Anguilla anguilla)-Vibrio vulnificus interaction in the gills: Role of the RtxA13 toxin.</title>
        <authorList>
            <person name="Callol A."/>
            <person name="Pajuelo D."/>
            <person name="Ebbesson L."/>
            <person name="Teles M."/>
            <person name="MacKenzie S."/>
            <person name="Amaro C."/>
        </authorList>
    </citation>
    <scope>NUCLEOTIDE SEQUENCE</scope>
</reference>
<sequence>MMQVCPIPGPECFACGLEPFGWTLFRMVCAL</sequence>
<organism evidence="1">
    <name type="scientific">Anguilla anguilla</name>
    <name type="common">European freshwater eel</name>
    <name type="synonym">Muraena anguilla</name>
    <dbReference type="NCBI Taxonomy" id="7936"/>
    <lineage>
        <taxon>Eukaryota</taxon>
        <taxon>Metazoa</taxon>
        <taxon>Chordata</taxon>
        <taxon>Craniata</taxon>
        <taxon>Vertebrata</taxon>
        <taxon>Euteleostomi</taxon>
        <taxon>Actinopterygii</taxon>
        <taxon>Neopterygii</taxon>
        <taxon>Teleostei</taxon>
        <taxon>Anguilliformes</taxon>
        <taxon>Anguillidae</taxon>
        <taxon>Anguilla</taxon>
    </lineage>
</organism>